<dbReference type="InterPro" id="IPR017777">
    <property type="entry name" value="ABC_urea-bd_UrtA"/>
</dbReference>
<dbReference type="CDD" id="cd06355">
    <property type="entry name" value="PBP1_FmdD-like"/>
    <property type="match status" value="1"/>
</dbReference>
<comment type="caution">
    <text evidence="2">The sequence shown here is derived from an EMBL/GenBank/DDBJ whole genome shotgun (WGS) entry which is preliminary data.</text>
</comment>
<dbReference type="EMBL" id="JAEUAK010000001">
    <property type="protein sequence ID" value="MBW9051022.1"/>
    <property type="molecule type" value="Genomic_DNA"/>
</dbReference>
<dbReference type="PANTHER" id="PTHR47628">
    <property type="match status" value="1"/>
</dbReference>
<feature type="chain" id="PRO_5047016628" evidence="1">
    <location>
        <begin position="20"/>
        <end position="395"/>
    </location>
</feature>
<proteinExistence type="predicted"/>
<dbReference type="Pfam" id="PF13433">
    <property type="entry name" value="Peripla_BP_5"/>
    <property type="match status" value="1"/>
</dbReference>
<dbReference type="Gene3D" id="3.40.50.2300">
    <property type="match status" value="2"/>
</dbReference>
<sequence length="395" mass="43071">MTFTRRNLLKTGLSASVFAATAGTGLLPQIARAADTVKLGLLHSLTGTLAISEVALMEAEKFAVDEINANGGVLGRQIEAVIEDGASDFPTHAEKARKLLQRDKVAAIVGCYTSASRRAILPAVKQYKGLLYYPTFYEGREEDPRVFYTSQEASQSVIPSVEFMSKQNGKTFFIIGSDYDYPRTCAQIAKNKIKELGGTVVGEDFVPLGHGEFSSIVTKIKEAKPDWIYSIVVGGSNVALCKQLKAAGLDGTVQNILSNNISENEIDGIGRENAEGIYSCMGYFQSVKNPENERFVAAFKAKYGENRVIGDPMECAYSSVYLWKLAVEKAGSFDVSAVVEASSGLEFNAPEGLVKIHPTNHHMIKRIRVGRSRSDGQFDIILESEPMEPNPFLKS</sequence>
<protein>
    <submittedName>
        <fullName evidence="2">Transporter substrate-binding protein</fullName>
    </submittedName>
</protein>
<keyword evidence="1" id="KW-0732">Signal</keyword>
<feature type="signal peptide" evidence="1">
    <location>
        <begin position="1"/>
        <end position="19"/>
    </location>
</feature>
<reference evidence="2 3" key="1">
    <citation type="journal article" date="2021" name="MBio">
        <title>Poor Competitiveness of Bradyrhizobium in Pigeon Pea Root Colonization in Indian Soils.</title>
        <authorList>
            <person name="Chalasani D."/>
            <person name="Basu A."/>
            <person name="Pullabhotla S.V.S.R.N."/>
            <person name="Jorrin B."/>
            <person name="Neal A.L."/>
            <person name="Poole P.S."/>
            <person name="Podile A.R."/>
            <person name="Tkacz A."/>
        </authorList>
    </citation>
    <scope>NUCLEOTIDE SEQUENCE [LARGE SCALE GENOMIC DNA]</scope>
    <source>
        <strain evidence="2 3">HU56</strain>
    </source>
</reference>
<accession>A0ABS7GLX9</accession>
<gene>
    <name evidence="2" type="ORF">JNB85_01195</name>
</gene>
<dbReference type="SUPFAM" id="SSF53822">
    <property type="entry name" value="Periplasmic binding protein-like I"/>
    <property type="match status" value="1"/>
</dbReference>
<evidence type="ECO:0000256" key="1">
    <source>
        <dbReference type="SAM" id="SignalP"/>
    </source>
</evidence>
<evidence type="ECO:0000313" key="2">
    <source>
        <dbReference type="EMBL" id="MBW9051022.1"/>
    </source>
</evidence>
<organism evidence="2 3">
    <name type="scientific">Rhizobium mesosinicum</name>
    <dbReference type="NCBI Taxonomy" id="335017"/>
    <lineage>
        <taxon>Bacteria</taxon>
        <taxon>Pseudomonadati</taxon>
        <taxon>Pseudomonadota</taxon>
        <taxon>Alphaproteobacteria</taxon>
        <taxon>Hyphomicrobiales</taxon>
        <taxon>Rhizobiaceae</taxon>
        <taxon>Rhizobium/Agrobacterium group</taxon>
        <taxon>Rhizobium</taxon>
    </lineage>
</organism>
<dbReference type="InterPro" id="IPR028082">
    <property type="entry name" value="Peripla_BP_I"/>
</dbReference>
<dbReference type="RefSeq" id="WP_220332567.1">
    <property type="nucleotide sequence ID" value="NZ_JAEUAK010000001.1"/>
</dbReference>
<dbReference type="PANTHER" id="PTHR47628:SF1">
    <property type="entry name" value="ALIPHATIC AMIDASE EXPRESSION-REGULATING PROTEIN"/>
    <property type="match status" value="1"/>
</dbReference>
<evidence type="ECO:0000313" key="3">
    <source>
        <dbReference type="Proteomes" id="UP000717752"/>
    </source>
</evidence>
<dbReference type="Proteomes" id="UP000717752">
    <property type="component" value="Unassembled WGS sequence"/>
</dbReference>
<name>A0ABS7GLX9_9HYPH</name>
<dbReference type="InterPro" id="IPR006311">
    <property type="entry name" value="TAT_signal"/>
</dbReference>
<keyword evidence="3" id="KW-1185">Reference proteome</keyword>
<dbReference type="PROSITE" id="PS51318">
    <property type="entry name" value="TAT"/>
    <property type="match status" value="1"/>
</dbReference>